<dbReference type="OrthoDB" id="4505772at2759"/>
<evidence type="ECO:0000313" key="2">
    <source>
        <dbReference type="EMBL" id="OJJ61471.1"/>
    </source>
</evidence>
<sequence length="404" mass="45790">MENNTADEVSLEQQAPRETRAELVQRLQDTAKLATHRLQHSSQMAQTWTLPARVFPESIVTMAACLASGSEVEVRTTQLDIKIPGLGHPQSFLNALLNYCSTLGRNAFEQSEQGMQSIDSIASSAHRKVEHIMQLVGRPERDFILQTELKSFQSLGARLGEKIGEIDDAFGVWTTFIDDLALKLSNKVGPAPDEETSDAQLSVLQDAYVRSEERLKQIQAEYDKQNSHIVDLLRREAPKAWSQEETMTKLWELASQEDDAWPGLVNIWRVVWKGEKRRQKSTEEKVKVRMENFTEALKVTAADVQREQAAVAEQIQALGRNLQRIERDVETAKQEHEAASERLIVASRGSSRRNLELLADKKLDLKTIEKILTDSAQELKCLRHHISNLKTFFTDLTNVVKKHC</sequence>
<gene>
    <name evidence="2" type="ORF">ASPSYDRAFT_828813</name>
</gene>
<dbReference type="VEuPathDB" id="FungiDB:ASPSYDRAFT_828813"/>
<dbReference type="STRING" id="1036612.A0A1L9TPX2"/>
<evidence type="ECO:0000256" key="1">
    <source>
        <dbReference type="SAM" id="Coils"/>
    </source>
</evidence>
<feature type="coiled-coil region" evidence="1">
    <location>
        <begin position="201"/>
        <end position="235"/>
    </location>
</feature>
<protein>
    <submittedName>
        <fullName evidence="2">Uncharacterized protein</fullName>
    </submittedName>
</protein>
<feature type="coiled-coil region" evidence="1">
    <location>
        <begin position="308"/>
        <end position="342"/>
    </location>
</feature>
<keyword evidence="1" id="KW-0175">Coiled coil</keyword>
<proteinExistence type="predicted"/>
<dbReference type="PANTHER" id="PTHR33488">
    <property type="entry name" value="ZGC:162509"/>
    <property type="match status" value="1"/>
</dbReference>
<dbReference type="GeneID" id="63767251"/>
<evidence type="ECO:0000313" key="3">
    <source>
        <dbReference type="Proteomes" id="UP000184356"/>
    </source>
</evidence>
<dbReference type="RefSeq" id="XP_040705277.1">
    <property type="nucleotide sequence ID" value="XM_040851178.1"/>
</dbReference>
<reference evidence="3" key="1">
    <citation type="journal article" date="2017" name="Genome Biol.">
        <title>Comparative genomics reveals high biological diversity and specific adaptations in the industrially and medically important fungal genus Aspergillus.</title>
        <authorList>
            <person name="de Vries R.P."/>
            <person name="Riley R."/>
            <person name="Wiebenga A."/>
            <person name="Aguilar-Osorio G."/>
            <person name="Amillis S."/>
            <person name="Uchima C.A."/>
            <person name="Anderluh G."/>
            <person name="Asadollahi M."/>
            <person name="Askin M."/>
            <person name="Barry K."/>
            <person name="Battaglia E."/>
            <person name="Bayram O."/>
            <person name="Benocci T."/>
            <person name="Braus-Stromeyer S.A."/>
            <person name="Caldana C."/>
            <person name="Canovas D."/>
            <person name="Cerqueira G.C."/>
            <person name="Chen F."/>
            <person name="Chen W."/>
            <person name="Choi C."/>
            <person name="Clum A."/>
            <person name="Dos Santos R.A."/>
            <person name="Damasio A.R."/>
            <person name="Diallinas G."/>
            <person name="Emri T."/>
            <person name="Fekete E."/>
            <person name="Flipphi M."/>
            <person name="Freyberg S."/>
            <person name="Gallo A."/>
            <person name="Gournas C."/>
            <person name="Habgood R."/>
            <person name="Hainaut M."/>
            <person name="Harispe M.L."/>
            <person name="Henrissat B."/>
            <person name="Hilden K.S."/>
            <person name="Hope R."/>
            <person name="Hossain A."/>
            <person name="Karabika E."/>
            <person name="Karaffa L."/>
            <person name="Karanyi Z."/>
            <person name="Krasevec N."/>
            <person name="Kuo A."/>
            <person name="Kusch H."/>
            <person name="LaButti K."/>
            <person name="Lagendijk E.L."/>
            <person name="Lapidus A."/>
            <person name="Levasseur A."/>
            <person name="Lindquist E."/>
            <person name="Lipzen A."/>
            <person name="Logrieco A.F."/>
            <person name="MacCabe A."/>
            <person name="Maekelae M.R."/>
            <person name="Malavazi I."/>
            <person name="Melin P."/>
            <person name="Meyer V."/>
            <person name="Mielnichuk N."/>
            <person name="Miskei M."/>
            <person name="Molnar A.P."/>
            <person name="Mule G."/>
            <person name="Ngan C.Y."/>
            <person name="Orejas M."/>
            <person name="Orosz E."/>
            <person name="Ouedraogo J.P."/>
            <person name="Overkamp K.M."/>
            <person name="Park H.-S."/>
            <person name="Perrone G."/>
            <person name="Piumi F."/>
            <person name="Punt P.J."/>
            <person name="Ram A.F."/>
            <person name="Ramon A."/>
            <person name="Rauscher S."/>
            <person name="Record E."/>
            <person name="Riano-Pachon D.M."/>
            <person name="Robert V."/>
            <person name="Roehrig J."/>
            <person name="Ruller R."/>
            <person name="Salamov A."/>
            <person name="Salih N.S."/>
            <person name="Samson R.A."/>
            <person name="Sandor E."/>
            <person name="Sanguinetti M."/>
            <person name="Schuetze T."/>
            <person name="Sepcic K."/>
            <person name="Shelest E."/>
            <person name="Sherlock G."/>
            <person name="Sophianopoulou V."/>
            <person name="Squina F.M."/>
            <person name="Sun H."/>
            <person name="Susca A."/>
            <person name="Todd R.B."/>
            <person name="Tsang A."/>
            <person name="Unkles S.E."/>
            <person name="van de Wiele N."/>
            <person name="van Rossen-Uffink D."/>
            <person name="Oliveira J.V."/>
            <person name="Vesth T.C."/>
            <person name="Visser J."/>
            <person name="Yu J.-H."/>
            <person name="Zhou M."/>
            <person name="Andersen M.R."/>
            <person name="Archer D.B."/>
            <person name="Baker S.E."/>
            <person name="Benoit I."/>
            <person name="Brakhage A.A."/>
            <person name="Braus G.H."/>
            <person name="Fischer R."/>
            <person name="Frisvad J.C."/>
            <person name="Goldman G.H."/>
            <person name="Houbraken J."/>
            <person name="Oakley B."/>
            <person name="Pocsi I."/>
            <person name="Scazzocchio C."/>
            <person name="Seiboth B."/>
            <person name="vanKuyk P.A."/>
            <person name="Wortman J."/>
            <person name="Dyer P.S."/>
            <person name="Grigoriev I.V."/>
        </authorList>
    </citation>
    <scope>NUCLEOTIDE SEQUENCE [LARGE SCALE GENOMIC DNA]</scope>
    <source>
        <strain evidence="3">CBS 593.65</strain>
    </source>
</reference>
<dbReference type="PANTHER" id="PTHR33488:SF2">
    <property type="entry name" value="EARLY ENDOSOME ANTIGEN 1-LIKE"/>
    <property type="match status" value="1"/>
</dbReference>
<keyword evidence="3" id="KW-1185">Reference proteome</keyword>
<dbReference type="Proteomes" id="UP000184356">
    <property type="component" value="Unassembled WGS sequence"/>
</dbReference>
<accession>A0A1L9TPX2</accession>
<dbReference type="EMBL" id="KV878584">
    <property type="protein sequence ID" value="OJJ61471.1"/>
    <property type="molecule type" value="Genomic_DNA"/>
</dbReference>
<name>A0A1L9TPX2_9EURO</name>
<dbReference type="AlphaFoldDB" id="A0A1L9TPX2"/>
<organism evidence="2 3">
    <name type="scientific">Aspergillus sydowii CBS 593.65</name>
    <dbReference type="NCBI Taxonomy" id="1036612"/>
    <lineage>
        <taxon>Eukaryota</taxon>
        <taxon>Fungi</taxon>
        <taxon>Dikarya</taxon>
        <taxon>Ascomycota</taxon>
        <taxon>Pezizomycotina</taxon>
        <taxon>Eurotiomycetes</taxon>
        <taxon>Eurotiomycetidae</taxon>
        <taxon>Eurotiales</taxon>
        <taxon>Aspergillaceae</taxon>
        <taxon>Aspergillus</taxon>
        <taxon>Aspergillus subgen. Nidulantes</taxon>
    </lineage>
</organism>